<dbReference type="Pfam" id="PF04149">
    <property type="entry name" value="DUF397"/>
    <property type="match status" value="1"/>
</dbReference>
<dbReference type="Proteomes" id="UP001500888">
    <property type="component" value="Unassembled WGS sequence"/>
</dbReference>
<dbReference type="RefSeq" id="WP_344940898.1">
    <property type="nucleotide sequence ID" value="NZ_BAAAZR010000008.1"/>
</dbReference>
<accession>A0ABP7I8V4</accession>
<comment type="caution">
    <text evidence="2">The sequence shown here is derived from an EMBL/GenBank/DDBJ whole genome shotgun (WGS) entry which is preliminary data.</text>
</comment>
<evidence type="ECO:0000259" key="1">
    <source>
        <dbReference type="Pfam" id="PF04149"/>
    </source>
</evidence>
<feature type="domain" description="DUF397" evidence="1">
    <location>
        <begin position="12"/>
        <end position="65"/>
    </location>
</feature>
<dbReference type="InterPro" id="IPR007278">
    <property type="entry name" value="DUF397"/>
</dbReference>
<keyword evidence="3" id="KW-1185">Reference proteome</keyword>
<gene>
    <name evidence="2" type="ORF">GCM10022226_36440</name>
</gene>
<reference evidence="3" key="1">
    <citation type="journal article" date="2019" name="Int. J. Syst. Evol. Microbiol.">
        <title>The Global Catalogue of Microorganisms (GCM) 10K type strain sequencing project: providing services to taxonomists for standard genome sequencing and annotation.</title>
        <authorList>
            <consortium name="The Broad Institute Genomics Platform"/>
            <consortium name="The Broad Institute Genome Sequencing Center for Infectious Disease"/>
            <person name="Wu L."/>
            <person name="Ma J."/>
        </authorList>
    </citation>
    <scope>NUCLEOTIDE SEQUENCE [LARGE SCALE GENOMIC DNA]</scope>
    <source>
        <strain evidence="3">JCM 16908</strain>
    </source>
</reference>
<dbReference type="EMBL" id="BAAAZR010000008">
    <property type="protein sequence ID" value="GAA3812466.1"/>
    <property type="molecule type" value="Genomic_DNA"/>
</dbReference>
<proteinExistence type="predicted"/>
<name>A0ABP7I8V4_9ACTN</name>
<protein>
    <recommendedName>
        <fullName evidence="1">DUF397 domain-containing protein</fullName>
    </recommendedName>
</protein>
<organism evidence="2 3">
    <name type="scientific">Sphaerisporangium flaviroseum</name>
    <dbReference type="NCBI Taxonomy" id="509199"/>
    <lineage>
        <taxon>Bacteria</taxon>
        <taxon>Bacillati</taxon>
        <taxon>Actinomycetota</taxon>
        <taxon>Actinomycetes</taxon>
        <taxon>Streptosporangiales</taxon>
        <taxon>Streptosporangiaceae</taxon>
        <taxon>Sphaerisporangium</taxon>
    </lineage>
</organism>
<sequence>MDEMTLRFEAVEWRKSSRSGPDGGECVEVACLSGRRRAVRDSKNPLGPVLMCEGPAWEAFVGGLKDGAIS</sequence>
<evidence type="ECO:0000313" key="2">
    <source>
        <dbReference type="EMBL" id="GAA3812466.1"/>
    </source>
</evidence>
<evidence type="ECO:0000313" key="3">
    <source>
        <dbReference type="Proteomes" id="UP001500888"/>
    </source>
</evidence>